<reference evidence="4" key="1">
    <citation type="submission" date="2021-02" db="EMBL/GenBank/DDBJ databases">
        <authorList>
            <person name="Dougan E. K."/>
            <person name="Rhodes N."/>
            <person name="Thang M."/>
            <person name="Chan C."/>
        </authorList>
    </citation>
    <scope>NUCLEOTIDE SEQUENCE</scope>
</reference>
<evidence type="ECO:0000256" key="3">
    <source>
        <dbReference type="ARBA" id="ARBA00022927"/>
    </source>
</evidence>
<dbReference type="Pfam" id="PF04603">
    <property type="entry name" value="Mog1"/>
    <property type="match status" value="1"/>
</dbReference>
<dbReference type="AlphaFoldDB" id="A0A812MLV2"/>
<evidence type="ECO:0000313" key="4">
    <source>
        <dbReference type="EMBL" id="CAE7270531.1"/>
    </source>
</evidence>
<evidence type="ECO:0000256" key="1">
    <source>
        <dbReference type="ARBA" id="ARBA00010307"/>
    </source>
</evidence>
<comment type="similarity">
    <text evidence="1">Belongs to the MOG1 family.</text>
</comment>
<evidence type="ECO:0000313" key="5">
    <source>
        <dbReference type="Proteomes" id="UP000604046"/>
    </source>
</evidence>
<dbReference type="GO" id="GO:0005634">
    <property type="term" value="C:nucleus"/>
    <property type="evidence" value="ECO:0007669"/>
    <property type="project" value="TreeGrafter"/>
</dbReference>
<keyword evidence="2" id="KW-0813">Transport</keyword>
<protein>
    <submittedName>
        <fullName evidence="4">Mog1 protein</fullName>
    </submittedName>
</protein>
<keyword evidence="3" id="KW-0653">Protein transport</keyword>
<proteinExistence type="inferred from homology"/>
<dbReference type="EMBL" id="CAJNDS010001657">
    <property type="protein sequence ID" value="CAE7270531.1"/>
    <property type="molecule type" value="Genomic_DNA"/>
</dbReference>
<organism evidence="4 5">
    <name type="scientific">Symbiodinium natans</name>
    <dbReference type="NCBI Taxonomy" id="878477"/>
    <lineage>
        <taxon>Eukaryota</taxon>
        <taxon>Sar</taxon>
        <taxon>Alveolata</taxon>
        <taxon>Dinophyceae</taxon>
        <taxon>Suessiales</taxon>
        <taxon>Symbiodiniaceae</taxon>
        <taxon>Symbiodinium</taxon>
    </lineage>
</organism>
<name>A0A812MLV2_9DINO</name>
<sequence>MAGGHEVPLYGGAMVCELPRTMTDSSVFRQVPDHQEVWVDTSSDRSVMIEILEQKEVPDGQAIDFFLSDLATSNEAQDAVVLESHSVPAGEVPHLPSAARCLAGVGEQTVAKFREDRGNRVRIYAAAIRLPEVSTDILITLNDPVHLDPESSSAQAPTPTQAAEDVFRVLLSSFRIVDWGLFGEG</sequence>
<comment type="caution">
    <text evidence="4">The sequence shown here is derived from an EMBL/GenBank/DDBJ whole genome shotgun (WGS) entry which is preliminary data.</text>
</comment>
<dbReference type="GO" id="GO:0031267">
    <property type="term" value="F:small GTPase binding"/>
    <property type="evidence" value="ECO:0007669"/>
    <property type="project" value="TreeGrafter"/>
</dbReference>
<dbReference type="GO" id="GO:0005085">
    <property type="term" value="F:guanyl-nucleotide exchange factor activity"/>
    <property type="evidence" value="ECO:0007669"/>
    <property type="project" value="TreeGrafter"/>
</dbReference>
<evidence type="ECO:0000256" key="2">
    <source>
        <dbReference type="ARBA" id="ARBA00022448"/>
    </source>
</evidence>
<dbReference type="InterPro" id="IPR007681">
    <property type="entry name" value="Mog1"/>
</dbReference>
<dbReference type="PANTHER" id="PTHR15837:SF0">
    <property type="entry name" value="RAN GUANINE NUCLEOTIDE RELEASE FACTOR"/>
    <property type="match status" value="1"/>
</dbReference>
<keyword evidence="5" id="KW-1185">Reference proteome</keyword>
<accession>A0A812MLV2</accession>
<dbReference type="PANTHER" id="PTHR15837">
    <property type="entry name" value="RAN GUANINE NUCLEOTIDE RELEASE FACTOR"/>
    <property type="match status" value="1"/>
</dbReference>
<dbReference type="Gene3D" id="3.40.1000.10">
    <property type="entry name" value="Mog1/PsbP, alpha/beta/alpha sandwich"/>
    <property type="match status" value="1"/>
</dbReference>
<dbReference type="InterPro" id="IPR016123">
    <property type="entry name" value="Mog1/PsbP_a/b/a-sand"/>
</dbReference>
<dbReference type="GO" id="GO:0006606">
    <property type="term" value="P:protein import into nucleus"/>
    <property type="evidence" value="ECO:0007669"/>
    <property type="project" value="TreeGrafter"/>
</dbReference>
<gene>
    <name evidence="4" type="primary">mog1</name>
    <name evidence="4" type="ORF">SNAT2548_LOCUS14355</name>
</gene>
<dbReference type="OrthoDB" id="10255285at2759"/>
<dbReference type="Proteomes" id="UP000604046">
    <property type="component" value="Unassembled WGS sequence"/>
</dbReference>
<dbReference type="SUPFAM" id="SSF55724">
    <property type="entry name" value="Mog1p/PsbP-like"/>
    <property type="match status" value="1"/>
</dbReference>